<dbReference type="SUPFAM" id="SSF50630">
    <property type="entry name" value="Acid proteases"/>
    <property type="match status" value="1"/>
</dbReference>
<comment type="caution">
    <text evidence="4">The sequence shown here is derived from an EMBL/GenBank/DDBJ whole genome shotgun (WGS) entry which is preliminary data.</text>
</comment>
<reference evidence="5" key="1">
    <citation type="submission" date="2017-01" db="EMBL/GenBank/DDBJ databases">
        <authorList>
            <person name="Wang Y."/>
            <person name="White M."/>
            <person name="Kvist S."/>
            <person name="Moncalvo J.-M."/>
        </authorList>
    </citation>
    <scope>NUCLEOTIDE SEQUENCE [LARGE SCALE GENOMIC DNA]</scope>
    <source>
        <strain evidence="5">COL-18-3</strain>
    </source>
</reference>
<keyword evidence="1" id="KW-0862">Zinc</keyword>
<feature type="region of interest" description="Disordered" evidence="2">
    <location>
        <begin position="269"/>
        <end position="312"/>
    </location>
</feature>
<dbReference type="PROSITE" id="PS50158">
    <property type="entry name" value="ZF_CCHC"/>
    <property type="match status" value="1"/>
</dbReference>
<protein>
    <submittedName>
        <fullName evidence="4">DNA damage-inducible protein 1</fullName>
    </submittedName>
</protein>
<gene>
    <name evidence="4" type="ORF">AX774_g7613</name>
</gene>
<proteinExistence type="predicted"/>
<evidence type="ECO:0000313" key="4">
    <source>
        <dbReference type="EMBL" id="OMH78985.1"/>
    </source>
</evidence>
<keyword evidence="1" id="KW-0863">Zinc-finger</keyword>
<dbReference type="SUPFAM" id="SSF57756">
    <property type="entry name" value="Retrovirus zinc finger-like domains"/>
    <property type="match status" value="1"/>
</dbReference>
<dbReference type="Gene3D" id="2.40.70.10">
    <property type="entry name" value="Acid Proteases"/>
    <property type="match status" value="1"/>
</dbReference>
<dbReference type="CDD" id="cd00303">
    <property type="entry name" value="retropepsin_like"/>
    <property type="match status" value="1"/>
</dbReference>
<dbReference type="OrthoDB" id="10267344at2759"/>
<feature type="compositionally biased region" description="Basic residues" evidence="2">
    <location>
        <begin position="279"/>
        <end position="288"/>
    </location>
</feature>
<keyword evidence="1" id="KW-0479">Metal-binding</keyword>
<dbReference type="Pfam" id="PF00098">
    <property type="entry name" value="zf-CCHC"/>
    <property type="match status" value="1"/>
</dbReference>
<dbReference type="InterPro" id="IPR021109">
    <property type="entry name" value="Peptidase_aspartic_dom_sf"/>
</dbReference>
<dbReference type="Pfam" id="PF13975">
    <property type="entry name" value="gag-asp_proteas"/>
    <property type="match status" value="1"/>
</dbReference>
<evidence type="ECO:0000313" key="5">
    <source>
        <dbReference type="Proteomes" id="UP000188320"/>
    </source>
</evidence>
<dbReference type="AlphaFoldDB" id="A0A1R1PDB1"/>
<dbReference type="GO" id="GO:0003676">
    <property type="term" value="F:nucleic acid binding"/>
    <property type="evidence" value="ECO:0007669"/>
    <property type="project" value="InterPro"/>
</dbReference>
<accession>A0A1R1PDB1</accession>
<dbReference type="Pfam" id="PF17921">
    <property type="entry name" value="Integrase_H2C2"/>
    <property type="match status" value="1"/>
</dbReference>
<dbReference type="InterPro" id="IPR036875">
    <property type="entry name" value="Znf_CCHC_sf"/>
</dbReference>
<dbReference type="GO" id="GO:0008270">
    <property type="term" value="F:zinc ion binding"/>
    <property type="evidence" value="ECO:0007669"/>
    <property type="project" value="UniProtKB-KW"/>
</dbReference>
<evidence type="ECO:0000256" key="1">
    <source>
        <dbReference type="PROSITE-ProRule" id="PRU00047"/>
    </source>
</evidence>
<name>A0A1R1PDB1_ZANCU</name>
<organism evidence="4 5">
    <name type="scientific">Zancudomyces culisetae</name>
    <name type="common">Gut fungus</name>
    <name type="synonym">Smittium culisetae</name>
    <dbReference type="NCBI Taxonomy" id="1213189"/>
    <lineage>
        <taxon>Eukaryota</taxon>
        <taxon>Fungi</taxon>
        <taxon>Fungi incertae sedis</taxon>
        <taxon>Zoopagomycota</taxon>
        <taxon>Kickxellomycotina</taxon>
        <taxon>Harpellomycetes</taxon>
        <taxon>Harpellales</taxon>
        <taxon>Legeriomycetaceae</taxon>
        <taxon>Zancudomyces</taxon>
    </lineage>
</organism>
<dbReference type="EMBL" id="LSSK01001704">
    <property type="protein sequence ID" value="OMH78985.1"/>
    <property type="molecule type" value="Genomic_DNA"/>
</dbReference>
<dbReference type="Proteomes" id="UP000188320">
    <property type="component" value="Unassembled WGS sequence"/>
</dbReference>
<evidence type="ECO:0000256" key="2">
    <source>
        <dbReference type="SAM" id="MobiDB-lite"/>
    </source>
</evidence>
<sequence length="821" mass="93992">MVITSPKQFEYGKGIDPAEWIEDFKLVAKLNSWPEDDHIDLMKLYLGNKEKIWFKKNKSELDSIDELEVELNHLLNKANIKDIGNKFDLLVSTLREEFKEKVEENSITEWDKVIELITKVEDGSVVSPKKGDHKISKVQAKDYTTNAASKGKSVKEIAKNSVAYSDMMKRFEEMSVSLITKVEQVVDQKLKEASTSNRRVQPFVVKCYSCNEIGHRKYECPKIKESGSSDGSKVDIQKNINYIEVIENHSAVEDDAQVYAIDKRKHSDIASGATEQRPTKYRTARTRGVHSTPEETSGVAHPTAEVGDESLGDENRLESNISRGKNYQLLKGTNKTFSIIEELRKVYPKIDALQLIENAPIYSEELQSFLKKDKVMELNEIQVQERKTSNCRIMVQVFGQKLWAVVDTGAACSVVTYNLMEGWGLDMDSKSGLTLVTADGKRHNTLGRLSQVPLMIASFILPVNLIVMSRNDDTLILGTDWLLQHKASLNLKVPELRIPIENVEVVTRLETSADLHMEDEKAELYAILKQGPVGRGSCQEVELESVIHKYNNIFVSDLSELTQTSVIEHRIQAARAVTENENEQDDVELDVFAMEILEYEDIKQYLTEKKLPDNIDVEYKERLKRRSKLYKIDKGKLMKEVKGCLKEVLHRGNIRQVVESIHNEGHEGIENTWLRVSQRYTSRNIYREVKEIVKCCPINDDLPVLRNLAHKSSIEAKSSQATRYNKGVTYHRFEVGEKVLKLVDMERSKLEHYWEGPYTVERALSKGAYVISDQEGNRELAHGDMLKKYHTSNYMIPDVTTTLKTKLKRFKQSRRNENIRA</sequence>
<dbReference type="Gene3D" id="1.10.340.70">
    <property type="match status" value="1"/>
</dbReference>
<dbReference type="InterPro" id="IPR001878">
    <property type="entry name" value="Znf_CCHC"/>
</dbReference>
<dbReference type="InterPro" id="IPR041588">
    <property type="entry name" value="Integrase_H2C2"/>
</dbReference>
<keyword evidence="5" id="KW-1185">Reference proteome</keyword>
<evidence type="ECO:0000259" key="3">
    <source>
        <dbReference type="PROSITE" id="PS50158"/>
    </source>
</evidence>
<dbReference type="SMART" id="SM00343">
    <property type="entry name" value="ZnF_C2HC"/>
    <property type="match status" value="1"/>
</dbReference>
<feature type="domain" description="CCHC-type" evidence="3">
    <location>
        <begin position="206"/>
        <end position="222"/>
    </location>
</feature>